<dbReference type="EMBL" id="DWYY01000052">
    <property type="protein sequence ID" value="HJA92402.1"/>
    <property type="molecule type" value="Genomic_DNA"/>
</dbReference>
<accession>A0A9D2I532</accession>
<comment type="caution">
    <text evidence="2">The sequence shown here is derived from an EMBL/GenBank/DDBJ whole genome shotgun (WGS) entry which is preliminary data.</text>
</comment>
<evidence type="ECO:0000313" key="2">
    <source>
        <dbReference type="EMBL" id="HJA92402.1"/>
    </source>
</evidence>
<dbReference type="AlphaFoldDB" id="A0A9D2I532"/>
<dbReference type="Proteomes" id="UP000886858">
    <property type="component" value="Unassembled WGS sequence"/>
</dbReference>
<reference evidence="2" key="1">
    <citation type="journal article" date="2021" name="PeerJ">
        <title>Extensive microbial diversity within the chicken gut microbiome revealed by metagenomics and culture.</title>
        <authorList>
            <person name="Gilroy R."/>
            <person name="Ravi A."/>
            <person name="Getino M."/>
            <person name="Pursley I."/>
            <person name="Horton D.L."/>
            <person name="Alikhan N.F."/>
            <person name="Baker D."/>
            <person name="Gharbi K."/>
            <person name="Hall N."/>
            <person name="Watson M."/>
            <person name="Adriaenssens E.M."/>
            <person name="Foster-Nyarko E."/>
            <person name="Jarju S."/>
            <person name="Secka A."/>
            <person name="Antonio M."/>
            <person name="Oren A."/>
            <person name="Chaudhuri R.R."/>
            <person name="La Ragione R."/>
            <person name="Hildebrand F."/>
            <person name="Pallen M.J."/>
        </authorList>
    </citation>
    <scope>NUCLEOTIDE SEQUENCE</scope>
    <source>
        <strain evidence="2">CHK179-7159</strain>
    </source>
</reference>
<name>A0A9D2I532_9FIRM</name>
<feature type="transmembrane region" description="Helical" evidence="1">
    <location>
        <begin position="12"/>
        <end position="34"/>
    </location>
</feature>
<sequence length="116" mass="13319">MMIMELLNAIPAWLIIGVLIVIILTIIAMAVAYFKNRSVEDIRTDVYQLILKAEHMYEESGSGKQKMKWVVSQARKLLPTWLQALLSEETLENIIQAWFDGVKDLLDDGKMNHSEK</sequence>
<evidence type="ECO:0000313" key="3">
    <source>
        <dbReference type="Proteomes" id="UP000886858"/>
    </source>
</evidence>
<proteinExistence type="predicted"/>
<protein>
    <submittedName>
        <fullName evidence="2">Uncharacterized protein</fullName>
    </submittedName>
</protein>
<keyword evidence="1" id="KW-0812">Transmembrane</keyword>
<evidence type="ECO:0000256" key="1">
    <source>
        <dbReference type="SAM" id="Phobius"/>
    </source>
</evidence>
<organism evidence="2 3">
    <name type="scientific">Candidatus Eisenbergiella merdipullorum</name>
    <dbReference type="NCBI Taxonomy" id="2838553"/>
    <lineage>
        <taxon>Bacteria</taxon>
        <taxon>Bacillati</taxon>
        <taxon>Bacillota</taxon>
        <taxon>Clostridia</taxon>
        <taxon>Lachnospirales</taxon>
        <taxon>Lachnospiraceae</taxon>
        <taxon>Eisenbergiella</taxon>
    </lineage>
</organism>
<keyword evidence="1" id="KW-0472">Membrane</keyword>
<keyword evidence="1" id="KW-1133">Transmembrane helix</keyword>
<reference evidence="2" key="2">
    <citation type="submission" date="2021-04" db="EMBL/GenBank/DDBJ databases">
        <authorList>
            <person name="Gilroy R."/>
        </authorList>
    </citation>
    <scope>NUCLEOTIDE SEQUENCE</scope>
    <source>
        <strain evidence="2">CHK179-7159</strain>
    </source>
</reference>
<gene>
    <name evidence="2" type="ORF">H9717_04700</name>
</gene>